<accession>E1F4A5</accession>
<dbReference type="AlphaFoldDB" id="E1F4A5"/>
<comment type="caution">
    <text evidence="1">The sequence shown here is derived from an EMBL/GenBank/DDBJ whole genome shotgun (WGS) entry which is preliminary data.</text>
</comment>
<dbReference type="EMBL" id="ACVC01000165">
    <property type="protein sequence ID" value="EFO62724.1"/>
    <property type="molecule type" value="Genomic_DNA"/>
</dbReference>
<gene>
    <name evidence="1" type="ORF">GLP15_2664</name>
</gene>
<organism evidence="1 2">
    <name type="scientific">Giardia intestinalis (strain P15)</name>
    <name type="common">Giardia lamblia</name>
    <dbReference type="NCBI Taxonomy" id="658858"/>
    <lineage>
        <taxon>Eukaryota</taxon>
        <taxon>Metamonada</taxon>
        <taxon>Diplomonadida</taxon>
        <taxon>Hexamitidae</taxon>
        <taxon>Giardiinae</taxon>
        <taxon>Giardia</taxon>
    </lineage>
</organism>
<dbReference type="Proteomes" id="UP000008974">
    <property type="component" value="Unassembled WGS sequence"/>
</dbReference>
<evidence type="ECO:0000313" key="2">
    <source>
        <dbReference type="Proteomes" id="UP000008974"/>
    </source>
</evidence>
<proteinExistence type="predicted"/>
<dbReference type="OrthoDB" id="10257227at2759"/>
<protein>
    <submittedName>
        <fullName evidence="1">Uncharacterized protein</fullName>
    </submittedName>
</protein>
<name>E1F4A5_GIAIA</name>
<sequence>MDEEVRASYEGQLVEARAAVQEVCRREDEVVAAVRTISELNTALSTIAARQDEILKEMSAIYAGTSALLNKRDA</sequence>
<evidence type="ECO:0000313" key="1">
    <source>
        <dbReference type="EMBL" id="EFO62724.1"/>
    </source>
</evidence>
<reference evidence="1 2" key="1">
    <citation type="journal article" date="2010" name="BMC Genomics">
        <title>Genome analysis and comparative genomics of a Giardia intestinalis assemblage E isolate.</title>
        <authorList>
            <person name="Jerlstrom-Hultqvist J."/>
            <person name="Franzen O."/>
            <person name="Ankarklev J."/>
            <person name="Xu F."/>
            <person name="Nohynkova E."/>
            <person name="Andersson J.O."/>
            <person name="Svard S.G."/>
            <person name="Andersson B."/>
        </authorList>
    </citation>
    <scope>NUCLEOTIDE SEQUENCE [LARGE SCALE GENOMIC DNA]</scope>
    <source>
        <strain evidence="1 2">P15</strain>
    </source>
</reference>
<dbReference type="OMA" id="MSAIYAG"/>
<dbReference type="VEuPathDB" id="GiardiaDB:GLP15_2664"/>